<gene>
    <name evidence="3" type="ORF">AB1Y20_021713</name>
</gene>
<dbReference type="InterPro" id="IPR039881">
    <property type="entry name" value="PCIF1-like"/>
</dbReference>
<proteinExistence type="predicted"/>
<feature type="compositionally biased region" description="Basic residues" evidence="1">
    <location>
        <begin position="463"/>
        <end position="475"/>
    </location>
</feature>
<evidence type="ECO:0000259" key="2">
    <source>
        <dbReference type="Pfam" id="PF12237"/>
    </source>
</evidence>
<accession>A0AB34JMA2</accession>
<dbReference type="EMBL" id="JBGBPQ010000007">
    <property type="protein sequence ID" value="KAL1522070.1"/>
    <property type="molecule type" value="Genomic_DNA"/>
</dbReference>
<name>A0AB34JMA2_PRYPA</name>
<dbReference type="Proteomes" id="UP001515480">
    <property type="component" value="Unassembled WGS sequence"/>
</dbReference>
<dbReference type="GO" id="GO:0099122">
    <property type="term" value="F:RNA polymerase II C-terminal domain binding"/>
    <property type="evidence" value="ECO:0007669"/>
    <property type="project" value="InterPro"/>
</dbReference>
<dbReference type="PANTHER" id="PTHR21727">
    <property type="entry name" value="PHOSPHORYLATED CTD INTERACTING FACTOR 1"/>
    <property type="match status" value="1"/>
</dbReference>
<keyword evidence="4" id="KW-1185">Reference proteome</keyword>
<dbReference type="PANTHER" id="PTHR21727:SF0">
    <property type="entry name" value="MRNA (2'-O-METHYLADENOSINE-N(6)-)-METHYLTRANSFERASE"/>
    <property type="match status" value="1"/>
</dbReference>
<sequence>MRTTSHSLHRTTKAAPTGLGAQLAGSASLDDVWMASSLPWDPTDASPPPPLPPPLRPRVAALVELRRALELSALRDDFHALCTQHGVAPPMNAFERWRFHSKWEEEATKSSDEPLLPLLPPAEGSAADDGLLADLRRAGVGEPAARQLLRAVRASSLQRAARLARFCAAQRAAGGVALRVRLSAADDGTARLALGGAGTRGALDDAEARRLLSQLSLTPPYMQKLRELYARHAPRRAAAAAAAERRFRLRLLALLLRYHAIGGLGFQAALGGAPFAALQRGLRVNFECFASPLNCYFGAYCSAFPDVDAPFGSRGTFRAFRPRRGSYEVNPPFVDGIIDEMATQLLSLLATAQEAGEPLTFVVVLPGWLDSRGYAALDGSRFLRSKLIVAASDHGFVDGGQHARARSFRESPYDTALFCLQSDGAAAEGPVGECMESVRVALARCTPTAADLARLDARESVRGRSRRVPRPRRVASRRDVPAAADAATRPQEEQASLAEEGTRAEGGLGGFLSRSAPYEHGRNTDGWPQAGEMCE</sequence>
<organism evidence="3 4">
    <name type="scientific">Prymnesium parvum</name>
    <name type="common">Toxic golden alga</name>
    <dbReference type="NCBI Taxonomy" id="97485"/>
    <lineage>
        <taxon>Eukaryota</taxon>
        <taxon>Haptista</taxon>
        <taxon>Haptophyta</taxon>
        <taxon>Prymnesiophyceae</taxon>
        <taxon>Prymnesiales</taxon>
        <taxon>Prymnesiaceae</taxon>
        <taxon>Prymnesium</taxon>
    </lineage>
</organism>
<evidence type="ECO:0000313" key="4">
    <source>
        <dbReference type="Proteomes" id="UP001515480"/>
    </source>
</evidence>
<evidence type="ECO:0000256" key="1">
    <source>
        <dbReference type="SAM" id="MobiDB-lite"/>
    </source>
</evidence>
<feature type="region of interest" description="Disordered" evidence="1">
    <location>
        <begin position="1"/>
        <end position="20"/>
    </location>
</feature>
<feature type="domain" description="PCIF1 WW" evidence="2">
    <location>
        <begin position="224"/>
        <end position="399"/>
    </location>
</feature>
<comment type="caution">
    <text evidence="3">The sequence shown here is derived from an EMBL/GenBank/DDBJ whole genome shotgun (WGS) entry which is preliminary data.</text>
</comment>
<dbReference type="GO" id="GO:0016422">
    <property type="term" value="F:mRNA (2'-O-methyladenosine-N6-)-methyltransferase activity"/>
    <property type="evidence" value="ECO:0007669"/>
    <property type="project" value="InterPro"/>
</dbReference>
<dbReference type="Pfam" id="PF12237">
    <property type="entry name" value="PCIF1_WW"/>
    <property type="match status" value="1"/>
</dbReference>
<dbReference type="InterPro" id="IPR022035">
    <property type="entry name" value="PCIF1_WW"/>
</dbReference>
<dbReference type="AlphaFoldDB" id="A0AB34JMA2"/>
<evidence type="ECO:0000313" key="3">
    <source>
        <dbReference type="EMBL" id="KAL1522070.1"/>
    </source>
</evidence>
<reference evidence="3 4" key="1">
    <citation type="journal article" date="2024" name="Science">
        <title>Giant polyketide synthase enzymes in the biosynthesis of giant marine polyether toxins.</title>
        <authorList>
            <person name="Fallon T.R."/>
            <person name="Shende V.V."/>
            <person name="Wierzbicki I.H."/>
            <person name="Pendleton A.L."/>
            <person name="Watervoot N.F."/>
            <person name="Auber R.P."/>
            <person name="Gonzalez D.J."/>
            <person name="Wisecaver J.H."/>
            <person name="Moore B.S."/>
        </authorList>
    </citation>
    <scope>NUCLEOTIDE SEQUENCE [LARGE SCALE GENOMIC DNA]</scope>
    <source>
        <strain evidence="3 4">12B1</strain>
    </source>
</reference>
<protein>
    <recommendedName>
        <fullName evidence="2">PCIF1 WW domain-containing protein</fullName>
    </recommendedName>
</protein>
<feature type="region of interest" description="Disordered" evidence="1">
    <location>
        <begin position="459"/>
        <end position="535"/>
    </location>
</feature>